<organism evidence="1 2">
    <name type="scientific">Malus baccata</name>
    <name type="common">Siberian crab apple</name>
    <name type="synonym">Pyrus baccata</name>
    <dbReference type="NCBI Taxonomy" id="106549"/>
    <lineage>
        <taxon>Eukaryota</taxon>
        <taxon>Viridiplantae</taxon>
        <taxon>Streptophyta</taxon>
        <taxon>Embryophyta</taxon>
        <taxon>Tracheophyta</taxon>
        <taxon>Spermatophyta</taxon>
        <taxon>Magnoliopsida</taxon>
        <taxon>eudicotyledons</taxon>
        <taxon>Gunneridae</taxon>
        <taxon>Pentapetalae</taxon>
        <taxon>rosids</taxon>
        <taxon>fabids</taxon>
        <taxon>Rosales</taxon>
        <taxon>Rosaceae</taxon>
        <taxon>Amygdaloideae</taxon>
        <taxon>Maleae</taxon>
        <taxon>Malus</taxon>
    </lineage>
</organism>
<sequence>MKKMSWPRLAVNKAVEFGNKNNVTCTVRNYADSVVQLIGQAAKWFQDRVSFRSVKKSTQRLEEAVVSCRGPERLEILIRWVLLLKRWRG</sequence>
<dbReference type="PANTHER" id="PTHR34121">
    <property type="entry name" value="MYOSIN-11"/>
    <property type="match status" value="1"/>
</dbReference>
<dbReference type="AlphaFoldDB" id="A0A540NJ05"/>
<evidence type="ECO:0000313" key="2">
    <source>
        <dbReference type="Proteomes" id="UP000315295"/>
    </source>
</evidence>
<protein>
    <submittedName>
        <fullName evidence="1">Uncharacterized protein</fullName>
    </submittedName>
</protein>
<keyword evidence="2" id="KW-1185">Reference proteome</keyword>
<dbReference type="EMBL" id="VIEB01000039">
    <property type="protein sequence ID" value="TQE10603.1"/>
    <property type="molecule type" value="Genomic_DNA"/>
</dbReference>
<dbReference type="PANTHER" id="PTHR34121:SF1">
    <property type="entry name" value="FILAMIN-A-INTERACTING PROTEIN 1"/>
    <property type="match status" value="1"/>
</dbReference>
<evidence type="ECO:0000313" key="1">
    <source>
        <dbReference type="EMBL" id="TQE10603.1"/>
    </source>
</evidence>
<gene>
    <name evidence="1" type="ORF">C1H46_003841</name>
</gene>
<dbReference type="Proteomes" id="UP000315295">
    <property type="component" value="Unassembled WGS sequence"/>
</dbReference>
<accession>A0A540NJ05</accession>
<dbReference type="STRING" id="106549.A0A540NJ05"/>
<comment type="caution">
    <text evidence="1">The sequence shown here is derived from an EMBL/GenBank/DDBJ whole genome shotgun (WGS) entry which is preliminary data.</text>
</comment>
<reference evidence="1 2" key="1">
    <citation type="journal article" date="2019" name="G3 (Bethesda)">
        <title>Sequencing of a Wild Apple (Malus baccata) Genome Unravels the Differences Between Cultivated and Wild Apple Species Regarding Disease Resistance and Cold Tolerance.</title>
        <authorList>
            <person name="Chen X."/>
        </authorList>
    </citation>
    <scope>NUCLEOTIDE SEQUENCE [LARGE SCALE GENOMIC DNA]</scope>
    <source>
        <strain evidence="2">cv. Shandingzi</strain>
        <tissue evidence="1">Leaves</tissue>
    </source>
</reference>
<name>A0A540NJ05_MALBA</name>
<proteinExistence type="predicted"/>